<dbReference type="AlphaFoldDB" id="A0A1H0P1Z4"/>
<dbReference type="EMBL" id="FNJN01000003">
    <property type="protein sequence ID" value="SDO98748.1"/>
    <property type="molecule type" value="Genomic_DNA"/>
</dbReference>
<evidence type="ECO:0000313" key="3">
    <source>
        <dbReference type="Proteomes" id="UP000186456"/>
    </source>
</evidence>
<accession>A0A1H0P1Z4</accession>
<evidence type="ECO:0000313" key="2">
    <source>
        <dbReference type="EMBL" id="SDO98748.1"/>
    </source>
</evidence>
<dbReference type="InterPro" id="IPR056911">
    <property type="entry name" value="Phage_Znf_bind_put"/>
</dbReference>
<feature type="domain" description="DNA-binding phage zinc finger" evidence="1">
    <location>
        <begin position="152"/>
        <end position="187"/>
    </location>
</feature>
<evidence type="ECO:0000259" key="1">
    <source>
        <dbReference type="Pfam" id="PF24623"/>
    </source>
</evidence>
<sequence length="190" mass="21272">MAIGYLYVTTNDVNEHVYAGQSRRLDRHSIEKYLGSGDFLTPMIAALGVEHFTKRVLGYYDDPSELDYAEVLLIAELRVAGTRLLNGSPGGPRAHAQFLRSMFKAFGVSFVTPAEWYEVIKANPDEVKELLADGHAQDTDEFYRDLERQFRVTQDLRRDCPSCGSEAGTVCRTKTGNPAKNHAGRNRLSL</sequence>
<dbReference type="RefSeq" id="WP_143017871.1">
    <property type="nucleotide sequence ID" value="NZ_FNJN01000003.1"/>
</dbReference>
<dbReference type="Pfam" id="PF24623">
    <property type="entry name" value="Phage_zn_bind_8"/>
    <property type="match status" value="1"/>
</dbReference>
<protein>
    <recommendedName>
        <fullName evidence="1">DNA-binding phage zinc finger domain-containing protein</fullName>
    </recommendedName>
</protein>
<reference evidence="2 3" key="1">
    <citation type="submission" date="2016-10" db="EMBL/GenBank/DDBJ databases">
        <authorList>
            <person name="de Groot N.N."/>
        </authorList>
    </citation>
    <scope>NUCLEOTIDE SEQUENCE [LARGE SCALE GENOMIC DNA]</scope>
    <source>
        <strain evidence="2 3">StLB037</strain>
    </source>
</reference>
<proteinExistence type="predicted"/>
<name>A0A1H0P1Z4_MICTS</name>
<dbReference type="Proteomes" id="UP000186456">
    <property type="component" value="Unassembled WGS sequence"/>
</dbReference>
<organism evidence="2 3">
    <name type="scientific">Microbacterium testaceum (strain StLB037)</name>
    <dbReference type="NCBI Taxonomy" id="979556"/>
    <lineage>
        <taxon>Bacteria</taxon>
        <taxon>Bacillati</taxon>
        <taxon>Actinomycetota</taxon>
        <taxon>Actinomycetes</taxon>
        <taxon>Micrococcales</taxon>
        <taxon>Microbacteriaceae</taxon>
        <taxon>Microbacterium</taxon>
    </lineage>
</organism>
<gene>
    <name evidence="2" type="ORF">SAMN04487788_1686</name>
</gene>